<dbReference type="EMBL" id="JBFNXQ010000027">
    <property type="protein sequence ID" value="MEX5718818.1"/>
    <property type="molecule type" value="Genomic_DNA"/>
</dbReference>
<feature type="transmembrane region" description="Helical" evidence="1">
    <location>
        <begin position="21"/>
        <end position="43"/>
    </location>
</feature>
<gene>
    <name evidence="2" type="ORF">ABQ292_10655</name>
</gene>
<feature type="transmembrane region" description="Helical" evidence="1">
    <location>
        <begin position="174"/>
        <end position="195"/>
    </location>
</feature>
<organism evidence="2 3">
    <name type="scientific">Geodermatophilus maliterrae</name>
    <dbReference type="NCBI Taxonomy" id="3162531"/>
    <lineage>
        <taxon>Bacteria</taxon>
        <taxon>Bacillati</taxon>
        <taxon>Actinomycetota</taxon>
        <taxon>Actinomycetes</taxon>
        <taxon>Geodermatophilales</taxon>
        <taxon>Geodermatophilaceae</taxon>
        <taxon>Geodermatophilus</taxon>
    </lineage>
</organism>
<name>A0ABV3XFC4_9ACTN</name>
<feature type="transmembrane region" description="Helical" evidence="1">
    <location>
        <begin position="146"/>
        <end position="167"/>
    </location>
</feature>
<feature type="transmembrane region" description="Helical" evidence="1">
    <location>
        <begin position="224"/>
        <end position="245"/>
    </location>
</feature>
<evidence type="ECO:0000313" key="2">
    <source>
        <dbReference type="EMBL" id="MEX5718818.1"/>
    </source>
</evidence>
<protein>
    <submittedName>
        <fullName evidence="2">ABC transporter permease</fullName>
    </submittedName>
</protein>
<comment type="caution">
    <text evidence="2">The sequence shown here is derived from an EMBL/GenBank/DDBJ whole genome shotgun (WGS) entry which is preliminary data.</text>
</comment>
<keyword evidence="3" id="KW-1185">Reference proteome</keyword>
<keyword evidence="1" id="KW-1133">Transmembrane helix</keyword>
<feature type="transmembrane region" description="Helical" evidence="1">
    <location>
        <begin position="58"/>
        <end position="80"/>
    </location>
</feature>
<evidence type="ECO:0000256" key="1">
    <source>
        <dbReference type="SAM" id="Phobius"/>
    </source>
</evidence>
<feature type="transmembrane region" description="Helical" evidence="1">
    <location>
        <begin position="101"/>
        <end position="126"/>
    </location>
</feature>
<sequence length="250" mass="25898">MTTVVPALRAEWLKAVTVRSTWACLLAYAVTVFGVSVGAVAAIGRSQAAQADYDPAVLAYYGLNFGHVAVIVLAVLLTAGEYGQHTVHTSLTAVPRRGVFLAARFGVGAGLVLVTAAGTALATFLTTQALLGPAGTTLATPGSVRSLVAAVVQPTVLAVFCMAVGVLMRDQSGALSLLVPFFFLVSPVLELVPVLQDAVQFLPDRAGAVAIRTYGRPVDLFGPLTGLAICLLWAGAAVLVARWALQRRDA</sequence>
<reference evidence="2 3" key="1">
    <citation type="submission" date="2024-06" db="EMBL/GenBank/DDBJ databases">
        <title>Draft genome sequence of Geodermatophilus badlandi, a novel member of the Geodermatophilaceae isolated from badland sedimentary rocks in the Red desert, Wyoming, USA.</title>
        <authorList>
            <person name="Ben Tekaya S."/>
            <person name="Nouioui I."/>
            <person name="Flores G.M."/>
            <person name="Shaal M.N."/>
            <person name="Bredoire F."/>
            <person name="Basile F."/>
            <person name="Van Diepen L."/>
            <person name="Ward N.L."/>
        </authorList>
    </citation>
    <scope>NUCLEOTIDE SEQUENCE [LARGE SCALE GENOMIC DNA]</scope>
    <source>
        <strain evidence="2 3">WL48A</strain>
    </source>
</reference>
<evidence type="ECO:0000313" key="3">
    <source>
        <dbReference type="Proteomes" id="UP001560045"/>
    </source>
</evidence>
<keyword evidence="1" id="KW-0812">Transmembrane</keyword>
<proteinExistence type="predicted"/>
<keyword evidence="1" id="KW-0472">Membrane</keyword>
<dbReference type="RefSeq" id="WP_369206046.1">
    <property type="nucleotide sequence ID" value="NZ_JBFNXQ010000027.1"/>
</dbReference>
<dbReference type="Proteomes" id="UP001560045">
    <property type="component" value="Unassembled WGS sequence"/>
</dbReference>
<accession>A0ABV3XFC4</accession>